<gene>
    <name evidence="2" type="ORF">TREES_T100021054</name>
</gene>
<evidence type="ECO:0000313" key="3">
    <source>
        <dbReference type="Proteomes" id="UP000011518"/>
    </source>
</evidence>
<reference evidence="3" key="1">
    <citation type="submission" date="2012-07" db="EMBL/GenBank/DDBJ databases">
        <title>Genome of the Chinese tree shrew, a rising model animal genetically related to primates.</title>
        <authorList>
            <person name="Zhang G."/>
            <person name="Fan Y."/>
            <person name="Yao Y."/>
            <person name="Huang Z."/>
        </authorList>
    </citation>
    <scope>NUCLEOTIDE SEQUENCE [LARGE SCALE GENOMIC DNA]</scope>
</reference>
<dbReference type="Proteomes" id="UP000011518">
    <property type="component" value="Unassembled WGS sequence"/>
</dbReference>
<dbReference type="InParanoid" id="L9JAT5"/>
<protein>
    <submittedName>
        <fullName evidence="2">Uncharacterized protein</fullName>
    </submittedName>
</protein>
<name>L9JAT5_TUPCH</name>
<accession>L9JAT5</accession>
<proteinExistence type="predicted"/>
<organism evidence="2 3">
    <name type="scientific">Tupaia chinensis</name>
    <name type="common">Chinese tree shrew</name>
    <name type="synonym">Tupaia belangeri chinensis</name>
    <dbReference type="NCBI Taxonomy" id="246437"/>
    <lineage>
        <taxon>Eukaryota</taxon>
        <taxon>Metazoa</taxon>
        <taxon>Chordata</taxon>
        <taxon>Craniata</taxon>
        <taxon>Vertebrata</taxon>
        <taxon>Euteleostomi</taxon>
        <taxon>Mammalia</taxon>
        <taxon>Eutheria</taxon>
        <taxon>Euarchontoglires</taxon>
        <taxon>Scandentia</taxon>
        <taxon>Tupaiidae</taxon>
        <taxon>Tupaia</taxon>
    </lineage>
</organism>
<dbReference type="AlphaFoldDB" id="L9JAT5"/>
<evidence type="ECO:0000313" key="2">
    <source>
        <dbReference type="EMBL" id="ELW47463.1"/>
    </source>
</evidence>
<keyword evidence="3" id="KW-1185">Reference proteome</keyword>
<evidence type="ECO:0000256" key="1">
    <source>
        <dbReference type="SAM" id="MobiDB-lite"/>
    </source>
</evidence>
<sequence length="380" mass="41133">MSVRLTKVRNNQRTVPLPKRVNAPHVRRGDVTSRENTPTQGLKQRPNRFPVKRRMPGERLVETWAGLSPNVGSSSPALAAPRYDRSTLGVRALDAAAGRPSPWVGVAHCRTRGPQKASSAFLLTFKALLLSYVCTLPGRKASSCCMCSSVRLSTGKHGAPDSWSLLPASICSARIKDVQRHGRAGAQASRTFLGLAAAQRGQPGISESFPFLLSQSAYLARPTEAPCPPRQCEGMTDLGMKLIMPAAPLFPLCPRSSGCPACSIIPRSPPPLPPPLEGTRTRREPMHTFLLFQGHYTCCSLSTGSSLLITWRRPVVADSVLKPVVNVDTQEQPERSQQPVQCEVHTQTAAPSTWRLRQGAAARRLARCPAAPADEHIAAL</sequence>
<reference evidence="3" key="2">
    <citation type="journal article" date="2013" name="Nat. Commun.">
        <title>Genome of the Chinese tree shrew.</title>
        <authorList>
            <person name="Fan Y."/>
            <person name="Huang Z.Y."/>
            <person name="Cao C.C."/>
            <person name="Chen C.S."/>
            <person name="Chen Y.X."/>
            <person name="Fan D.D."/>
            <person name="He J."/>
            <person name="Hou H.L."/>
            <person name="Hu L."/>
            <person name="Hu X.T."/>
            <person name="Jiang X.T."/>
            <person name="Lai R."/>
            <person name="Lang Y.S."/>
            <person name="Liang B."/>
            <person name="Liao S.G."/>
            <person name="Mu D."/>
            <person name="Ma Y.Y."/>
            <person name="Niu Y.Y."/>
            <person name="Sun X.Q."/>
            <person name="Xia J.Q."/>
            <person name="Xiao J."/>
            <person name="Xiong Z.Q."/>
            <person name="Xu L."/>
            <person name="Yang L."/>
            <person name="Zhang Y."/>
            <person name="Zhao W."/>
            <person name="Zhao X.D."/>
            <person name="Zheng Y.T."/>
            <person name="Zhou J.M."/>
            <person name="Zhu Y.B."/>
            <person name="Zhang G.J."/>
            <person name="Wang J."/>
            <person name="Yao Y.G."/>
        </authorList>
    </citation>
    <scope>NUCLEOTIDE SEQUENCE [LARGE SCALE GENOMIC DNA]</scope>
</reference>
<feature type="region of interest" description="Disordered" evidence="1">
    <location>
        <begin position="1"/>
        <end position="50"/>
    </location>
</feature>
<dbReference type="EMBL" id="KB321112">
    <property type="protein sequence ID" value="ELW47463.1"/>
    <property type="molecule type" value="Genomic_DNA"/>
</dbReference>